<dbReference type="AlphaFoldDB" id="A0A8X6J6N2"/>
<dbReference type="EMBL" id="BMAW01043682">
    <property type="protein sequence ID" value="GFS40587.1"/>
    <property type="molecule type" value="Genomic_DNA"/>
</dbReference>
<gene>
    <name evidence="1" type="ORF">NPIL_128441</name>
</gene>
<evidence type="ECO:0000313" key="1">
    <source>
        <dbReference type="EMBL" id="GFS40587.1"/>
    </source>
</evidence>
<dbReference type="Proteomes" id="UP000887013">
    <property type="component" value="Unassembled WGS sequence"/>
</dbReference>
<protein>
    <submittedName>
        <fullName evidence="1">Uncharacterized protein</fullName>
    </submittedName>
</protein>
<name>A0A8X6J6N2_NEPPI</name>
<evidence type="ECO:0000313" key="2">
    <source>
        <dbReference type="Proteomes" id="UP000887013"/>
    </source>
</evidence>
<organism evidence="1 2">
    <name type="scientific">Nephila pilipes</name>
    <name type="common">Giant wood spider</name>
    <name type="synonym">Nephila maculata</name>
    <dbReference type="NCBI Taxonomy" id="299642"/>
    <lineage>
        <taxon>Eukaryota</taxon>
        <taxon>Metazoa</taxon>
        <taxon>Ecdysozoa</taxon>
        <taxon>Arthropoda</taxon>
        <taxon>Chelicerata</taxon>
        <taxon>Arachnida</taxon>
        <taxon>Araneae</taxon>
        <taxon>Araneomorphae</taxon>
        <taxon>Entelegynae</taxon>
        <taxon>Araneoidea</taxon>
        <taxon>Nephilidae</taxon>
        <taxon>Nephila</taxon>
    </lineage>
</organism>
<comment type="caution">
    <text evidence="1">The sequence shown here is derived from an EMBL/GenBank/DDBJ whole genome shotgun (WGS) entry which is preliminary data.</text>
</comment>
<reference evidence="1" key="1">
    <citation type="submission" date="2020-08" db="EMBL/GenBank/DDBJ databases">
        <title>Multicomponent nature underlies the extraordinary mechanical properties of spider dragline silk.</title>
        <authorList>
            <person name="Kono N."/>
            <person name="Nakamura H."/>
            <person name="Mori M."/>
            <person name="Yoshida Y."/>
            <person name="Ohtoshi R."/>
            <person name="Malay A.D."/>
            <person name="Moran D.A.P."/>
            <person name="Tomita M."/>
            <person name="Numata K."/>
            <person name="Arakawa K."/>
        </authorList>
    </citation>
    <scope>NUCLEOTIDE SEQUENCE</scope>
</reference>
<proteinExistence type="predicted"/>
<accession>A0A8X6J6N2</accession>
<sequence>MDIKAAGLRFVSHKTTKDPLCFEALVYELIVDSAEDLAAGTVVVADKINTALGVLERPFHSFFFRRGASFGVLNRNFACRSTGKFLNFTSVVPYPSFLGRLRSYPIKILILI</sequence>
<keyword evidence="2" id="KW-1185">Reference proteome</keyword>